<keyword evidence="1" id="KW-1133">Transmembrane helix</keyword>
<dbReference type="EMBL" id="JAVRIA010000010">
    <property type="protein sequence ID" value="MDT0559594.1"/>
    <property type="molecule type" value="Genomic_DNA"/>
</dbReference>
<evidence type="ECO:0000256" key="1">
    <source>
        <dbReference type="SAM" id="Phobius"/>
    </source>
</evidence>
<evidence type="ECO:0008006" key="4">
    <source>
        <dbReference type="Google" id="ProtNLM"/>
    </source>
</evidence>
<comment type="caution">
    <text evidence="2">The sequence shown here is derived from an EMBL/GenBank/DDBJ whole genome shotgun (WGS) entry which is preliminary data.</text>
</comment>
<reference evidence="2 3" key="1">
    <citation type="submission" date="2023-09" db="EMBL/GenBank/DDBJ databases">
        <authorList>
            <person name="Rey-Velasco X."/>
        </authorList>
    </citation>
    <scope>NUCLEOTIDE SEQUENCE [LARGE SCALE GENOMIC DNA]</scope>
    <source>
        <strain evidence="2 3">W332</strain>
    </source>
</reference>
<dbReference type="RefSeq" id="WP_311428358.1">
    <property type="nucleotide sequence ID" value="NZ_JAVRIA010000010.1"/>
</dbReference>
<evidence type="ECO:0000313" key="3">
    <source>
        <dbReference type="Proteomes" id="UP001259492"/>
    </source>
</evidence>
<sequence>MNLHNYISNKINENKPLDFGTIFSDSFELFKKTWIQGLIHQLFVMLLMLPFIIAVYIPFIMLIFAQAGNLESSNSEVFSTFIAGFSIGYILFFFIAMIILGGLSLALNAALYRIIKMLDHGEQVQTSDFFYFFKGRHIGKLIGLMFISMAIATVAALACYLPIFYVMVPLTFFVPFFAFNPELGVGDIISFAFKLGTKKWLIVFGLIIISSLLASIVGFLLCGIGTLFTAAFVYHPVYLVYKETIGFDNDSPESSLQVFNYTED</sequence>
<feature type="transmembrane region" description="Helical" evidence="1">
    <location>
        <begin position="77"/>
        <end position="107"/>
    </location>
</feature>
<evidence type="ECO:0000313" key="2">
    <source>
        <dbReference type="EMBL" id="MDT0559594.1"/>
    </source>
</evidence>
<keyword evidence="1" id="KW-0472">Membrane</keyword>
<gene>
    <name evidence="2" type="ORF">RM697_13120</name>
</gene>
<name>A0ABU2YN48_9FLAO</name>
<proteinExistence type="predicted"/>
<feature type="transmembrane region" description="Helical" evidence="1">
    <location>
        <begin position="42"/>
        <end position="65"/>
    </location>
</feature>
<keyword evidence="3" id="KW-1185">Reference proteome</keyword>
<feature type="transmembrane region" description="Helical" evidence="1">
    <location>
        <begin position="141"/>
        <end position="166"/>
    </location>
</feature>
<keyword evidence="1" id="KW-0812">Transmembrane</keyword>
<organism evidence="2 3">
    <name type="scientific">Microcosmobacter mediterraneus</name>
    <dbReference type="NCBI Taxonomy" id="3075607"/>
    <lineage>
        <taxon>Bacteria</taxon>
        <taxon>Pseudomonadati</taxon>
        <taxon>Bacteroidota</taxon>
        <taxon>Flavobacteriia</taxon>
        <taxon>Flavobacteriales</taxon>
        <taxon>Flavobacteriaceae</taxon>
        <taxon>Microcosmobacter</taxon>
    </lineage>
</organism>
<accession>A0ABU2YN48</accession>
<feature type="transmembrane region" description="Helical" evidence="1">
    <location>
        <begin position="172"/>
        <end position="193"/>
    </location>
</feature>
<protein>
    <recommendedName>
        <fullName evidence="4">Glycerophosphoryl diester phosphodiesterase membrane domain-containing protein</fullName>
    </recommendedName>
</protein>
<feature type="transmembrane region" description="Helical" evidence="1">
    <location>
        <begin position="200"/>
        <end position="233"/>
    </location>
</feature>
<dbReference type="Proteomes" id="UP001259492">
    <property type="component" value="Unassembled WGS sequence"/>
</dbReference>